<dbReference type="GeneID" id="70537596"/>
<name>F0QYD0_VULM7</name>
<dbReference type="Gene3D" id="3.40.50.300">
    <property type="entry name" value="P-loop containing nucleotide triphosphate hydrolases"/>
    <property type="match status" value="1"/>
</dbReference>
<dbReference type="PANTHER" id="PTHR42711:SF5">
    <property type="entry name" value="ABC TRANSPORTER ATP-BINDING PROTEIN NATA"/>
    <property type="match status" value="1"/>
</dbReference>
<keyword evidence="7" id="KW-1185">Reference proteome</keyword>
<evidence type="ECO:0000259" key="5">
    <source>
        <dbReference type="Pfam" id="PF00005"/>
    </source>
</evidence>
<dbReference type="eggNOG" id="arCOG00194">
    <property type="taxonomic scope" value="Archaea"/>
</dbReference>
<dbReference type="GO" id="GO:0016887">
    <property type="term" value="F:ATP hydrolysis activity"/>
    <property type="evidence" value="ECO:0007669"/>
    <property type="project" value="InterPro"/>
</dbReference>
<dbReference type="AlphaFoldDB" id="F0QYD0"/>
<dbReference type="HOGENOM" id="CLU_000604_1_15_2"/>
<dbReference type="SUPFAM" id="SSF52540">
    <property type="entry name" value="P-loop containing nucleoside triphosphate hydrolases"/>
    <property type="match status" value="1"/>
</dbReference>
<gene>
    <name evidence="6" type="ordered locus">VMUT_2347</name>
</gene>
<feature type="domain" description="ABC transporter" evidence="5">
    <location>
        <begin position="20"/>
        <end position="49"/>
    </location>
</feature>
<evidence type="ECO:0000256" key="1">
    <source>
        <dbReference type="ARBA" id="ARBA00005417"/>
    </source>
</evidence>
<accession>F0QYD0</accession>
<proteinExistence type="inferred from homology"/>
<dbReference type="STRING" id="985053.VMUT_2347"/>
<dbReference type="EMBL" id="CP002529">
    <property type="protein sequence ID" value="ADY02538.1"/>
    <property type="molecule type" value="Genomic_DNA"/>
</dbReference>
<dbReference type="InterPro" id="IPR027417">
    <property type="entry name" value="P-loop_NTPase"/>
</dbReference>
<sequence length="49" mass="5376">MQIIEVHDLVKIYSNNVKALDGVSLDVNYGEIFAVLGPNDAGKTTLMRI</sequence>
<evidence type="ECO:0000256" key="4">
    <source>
        <dbReference type="ARBA" id="ARBA00022840"/>
    </source>
</evidence>
<dbReference type="Proteomes" id="UP000007485">
    <property type="component" value="Chromosome"/>
</dbReference>
<evidence type="ECO:0000313" key="6">
    <source>
        <dbReference type="EMBL" id="ADY02538.1"/>
    </source>
</evidence>
<comment type="similarity">
    <text evidence="1">Belongs to the ABC transporter superfamily.</text>
</comment>
<organism evidence="6 7">
    <name type="scientific">Vulcanisaeta moutnovskia (strain 768-28)</name>
    <dbReference type="NCBI Taxonomy" id="985053"/>
    <lineage>
        <taxon>Archaea</taxon>
        <taxon>Thermoproteota</taxon>
        <taxon>Thermoprotei</taxon>
        <taxon>Thermoproteales</taxon>
        <taxon>Thermoproteaceae</taxon>
        <taxon>Vulcanisaeta</taxon>
    </lineage>
</organism>
<keyword evidence="3" id="KW-0547">Nucleotide-binding</keyword>
<evidence type="ECO:0000256" key="2">
    <source>
        <dbReference type="ARBA" id="ARBA00022448"/>
    </source>
</evidence>
<keyword evidence="2" id="KW-0813">Transport</keyword>
<dbReference type="Pfam" id="PF00005">
    <property type="entry name" value="ABC_tran"/>
    <property type="match status" value="1"/>
</dbReference>
<dbReference type="InterPro" id="IPR050763">
    <property type="entry name" value="ABC_transporter_ATP-binding"/>
</dbReference>
<keyword evidence="4" id="KW-0067">ATP-binding</keyword>
<dbReference type="KEGG" id="vmo:VMUT_2347"/>
<reference evidence="6 7" key="1">
    <citation type="journal article" date="2011" name="J. Bacteriol.">
        <title>Complete genome sequence of 'Vulcanisaeta moutnovskia' strain 768-28, a novel member of the hyperthermophilic crenarchaeal genus vulcanisaeta.</title>
        <authorList>
            <person name="Gumerov V.M."/>
            <person name="Mardanov A.V."/>
            <person name="Beletsky A.V."/>
            <person name="Prokofeva M.I."/>
            <person name="Bonch-Osmolovskaya E.A."/>
            <person name="Ravin N.V."/>
            <person name="Skryabin K.G."/>
        </authorList>
    </citation>
    <scope>NUCLEOTIDE SEQUENCE [LARGE SCALE GENOMIC DNA]</scope>
    <source>
        <strain evidence="6 7">768-28</strain>
    </source>
</reference>
<dbReference type="PANTHER" id="PTHR42711">
    <property type="entry name" value="ABC TRANSPORTER ATP-BINDING PROTEIN"/>
    <property type="match status" value="1"/>
</dbReference>
<dbReference type="GO" id="GO:0005524">
    <property type="term" value="F:ATP binding"/>
    <property type="evidence" value="ECO:0007669"/>
    <property type="project" value="UniProtKB-KW"/>
</dbReference>
<dbReference type="RefSeq" id="WP_013605699.1">
    <property type="nucleotide sequence ID" value="NC_015151.1"/>
</dbReference>
<evidence type="ECO:0000313" key="7">
    <source>
        <dbReference type="Proteomes" id="UP000007485"/>
    </source>
</evidence>
<evidence type="ECO:0000256" key="3">
    <source>
        <dbReference type="ARBA" id="ARBA00022741"/>
    </source>
</evidence>
<dbReference type="InterPro" id="IPR003439">
    <property type="entry name" value="ABC_transporter-like_ATP-bd"/>
</dbReference>
<protein>
    <submittedName>
        <fullName evidence="6">ABC transporter</fullName>
    </submittedName>
</protein>